<dbReference type="InterPro" id="IPR012677">
    <property type="entry name" value="Nucleotide-bd_a/b_plait_sf"/>
</dbReference>
<sequence length="211" mass="23975">MVKNVLLNVLPQTQAYVSSDAGTMNQLRAVDDGAIKIPYRIFVGGIAFNTTKEELKDFFSNYGAVRDTKIIKDSEGLSKGYGFVTFYREEDAQKVMNMMTEVKCGKEQKLKVTLEAQPSLYFLNILQGTIFFKEKRLNISEAFRKPHLVTPTTWTSPSSTAPVYYTAMNQQAPQMPQLQLSSSRTWPVVQGIPMPQQPAAEIVWVPQYYYY</sequence>
<comment type="caution">
    <text evidence="4">The sequence shown here is derived from an EMBL/GenBank/DDBJ whole genome shotgun (WGS) entry which is preliminary data.</text>
</comment>
<reference evidence="4 5" key="1">
    <citation type="submission" date="2022-05" db="EMBL/GenBank/DDBJ databases">
        <authorList>
            <consortium name="Genoscope - CEA"/>
            <person name="William W."/>
        </authorList>
    </citation>
    <scope>NUCLEOTIDE SEQUENCE [LARGE SCALE GENOMIC DNA]</scope>
</reference>
<dbReference type="Proteomes" id="UP001159428">
    <property type="component" value="Unassembled WGS sequence"/>
</dbReference>
<dbReference type="PANTHER" id="PTHR11176:SF57">
    <property type="entry name" value="PROTEIN BOULE"/>
    <property type="match status" value="1"/>
</dbReference>
<keyword evidence="5" id="KW-1185">Reference proteome</keyword>
<dbReference type="InterPro" id="IPR000504">
    <property type="entry name" value="RRM_dom"/>
</dbReference>
<dbReference type="GO" id="GO:0008494">
    <property type="term" value="F:translation activator activity"/>
    <property type="evidence" value="ECO:0007669"/>
    <property type="project" value="TreeGrafter"/>
</dbReference>
<evidence type="ECO:0000313" key="5">
    <source>
        <dbReference type="Proteomes" id="UP001159428"/>
    </source>
</evidence>
<dbReference type="GO" id="GO:0005737">
    <property type="term" value="C:cytoplasm"/>
    <property type="evidence" value="ECO:0007669"/>
    <property type="project" value="TreeGrafter"/>
</dbReference>
<dbReference type="InterPro" id="IPR035979">
    <property type="entry name" value="RBD_domain_sf"/>
</dbReference>
<dbReference type="SMART" id="SM00360">
    <property type="entry name" value="RRM"/>
    <property type="match status" value="1"/>
</dbReference>
<evidence type="ECO:0000256" key="2">
    <source>
        <dbReference type="PROSITE-ProRule" id="PRU00176"/>
    </source>
</evidence>
<protein>
    <recommendedName>
        <fullName evidence="3">RRM domain-containing protein</fullName>
    </recommendedName>
</protein>
<dbReference type="AlphaFoldDB" id="A0AAU9WVX2"/>
<dbReference type="Gene3D" id="3.30.70.330">
    <property type="match status" value="1"/>
</dbReference>
<dbReference type="PROSITE" id="PS50102">
    <property type="entry name" value="RRM"/>
    <property type="match status" value="1"/>
</dbReference>
<dbReference type="Pfam" id="PF00076">
    <property type="entry name" value="RRM_1"/>
    <property type="match status" value="1"/>
</dbReference>
<dbReference type="GO" id="GO:0070935">
    <property type="term" value="P:3'-UTR-mediated mRNA stabilization"/>
    <property type="evidence" value="ECO:0007669"/>
    <property type="project" value="TreeGrafter"/>
</dbReference>
<dbReference type="SUPFAM" id="SSF54928">
    <property type="entry name" value="RNA-binding domain, RBD"/>
    <property type="match status" value="1"/>
</dbReference>
<evidence type="ECO:0000256" key="1">
    <source>
        <dbReference type="ARBA" id="ARBA00022884"/>
    </source>
</evidence>
<gene>
    <name evidence="4" type="ORF">PMEA_00012626</name>
</gene>
<accession>A0AAU9WVX2</accession>
<organism evidence="4 5">
    <name type="scientific">Pocillopora meandrina</name>
    <dbReference type="NCBI Taxonomy" id="46732"/>
    <lineage>
        <taxon>Eukaryota</taxon>
        <taxon>Metazoa</taxon>
        <taxon>Cnidaria</taxon>
        <taxon>Anthozoa</taxon>
        <taxon>Hexacorallia</taxon>
        <taxon>Scleractinia</taxon>
        <taxon>Astrocoeniina</taxon>
        <taxon>Pocilloporidae</taxon>
        <taxon>Pocillopora</taxon>
    </lineage>
</organism>
<dbReference type="GO" id="GO:0003730">
    <property type="term" value="F:mRNA 3'-UTR binding"/>
    <property type="evidence" value="ECO:0007669"/>
    <property type="project" value="TreeGrafter"/>
</dbReference>
<dbReference type="PANTHER" id="PTHR11176">
    <property type="entry name" value="BOULE-RELATED"/>
    <property type="match status" value="1"/>
</dbReference>
<name>A0AAU9WVX2_9CNID</name>
<dbReference type="GO" id="GO:0045948">
    <property type="term" value="P:positive regulation of translational initiation"/>
    <property type="evidence" value="ECO:0007669"/>
    <property type="project" value="TreeGrafter"/>
</dbReference>
<dbReference type="EMBL" id="CALNXJ010000022">
    <property type="protein sequence ID" value="CAH3127552.1"/>
    <property type="molecule type" value="Genomic_DNA"/>
</dbReference>
<proteinExistence type="predicted"/>
<keyword evidence="1 2" id="KW-0694">RNA-binding</keyword>
<evidence type="ECO:0000259" key="3">
    <source>
        <dbReference type="PROSITE" id="PS50102"/>
    </source>
</evidence>
<evidence type="ECO:0000313" key="4">
    <source>
        <dbReference type="EMBL" id="CAH3127552.1"/>
    </source>
</evidence>
<feature type="domain" description="RRM" evidence="3">
    <location>
        <begin position="39"/>
        <end position="117"/>
    </location>
</feature>